<reference evidence="2" key="1">
    <citation type="journal article" date="2023" name="Nat. Plants">
        <title>Single-cell RNA sequencing provides a high-resolution roadmap for understanding the multicellular compartmentation of specialized metabolism.</title>
        <authorList>
            <person name="Sun S."/>
            <person name="Shen X."/>
            <person name="Li Y."/>
            <person name="Li Y."/>
            <person name="Wang S."/>
            <person name="Li R."/>
            <person name="Zhang H."/>
            <person name="Shen G."/>
            <person name="Guo B."/>
            <person name="Wei J."/>
            <person name="Xu J."/>
            <person name="St-Pierre B."/>
            <person name="Chen S."/>
            <person name="Sun C."/>
        </authorList>
    </citation>
    <scope>NUCLEOTIDE SEQUENCE [LARGE SCALE GENOMIC DNA]</scope>
</reference>
<sequence length="109" mass="12580">MQAQLPTHYNKGTSGSSHSNLDPMKIIMQELQLMRKDMNEMRGNIINLSMEHRNQSNIGGHVTSHTQWGYCDFSPHVRTFEHNSYDRYEGNILVAKNGYNDTSYKSSKE</sequence>
<name>A0ACC0A375_CATRO</name>
<accession>A0ACC0A375</accession>
<comment type="caution">
    <text evidence="1">The sequence shown here is derived from an EMBL/GenBank/DDBJ whole genome shotgun (WGS) entry which is preliminary data.</text>
</comment>
<keyword evidence="2" id="KW-1185">Reference proteome</keyword>
<gene>
    <name evidence="1" type="ORF">M9H77_31158</name>
</gene>
<organism evidence="1 2">
    <name type="scientific">Catharanthus roseus</name>
    <name type="common">Madagascar periwinkle</name>
    <name type="synonym">Vinca rosea</name>
    <dbReference type="NCBI Taxonomy" id="4058"/>
    <lineage>
        <taxon>Eukaryota</taxon>
        <taxon>Viridiplantae</taxon>
        <taxon>Streptophyta</taxon>
        <taxon>Embryophyta</taxon>
        <taxon>Tracheophyta</taxon>
        <taxon>Spermatophyta</taxon>
        <taxon>Magnoliopsida</taxon>
        <taxon>eudicotyledons</taxon>
        <taxon>Gunneridae</taxon>
        <taxon>Pentapetalae</taxon>
        <taxon>asterids</taxon>
        <taxon>lamiids</taxon>
        <taxon>Gentianales</taxon>
        <taxon>Apocynaceae</taxon>
        <taxon>Rauvolfioideae</taxon>
        <taxon>Vinceae</taxon>
        <taxon>Catharanthinae</taxon>
        <taxon>Catharanthus</taxon>
    </lineage>
</organism>
<proteinExistence type="predicted"/>
<dbReference type="EMBL" id="CM044707">
    <property type="protein sequence ID" value="KAI5653971.1"/>
    <property type="molecule type" value="Genomic_DNA"/>
</dbReference>
<evidence type="ECO:0000313" key="2">
    <source>
        <dbReference type="Proteomes" id="UP001060085"/>
    </source>
</evidence>
<protein>
    <submittedName>
        <fullName evidence="1">Uncharacterized protein</fullName>
    </submittedName>
</protein>
<dbReference type="Proteomes" id="UP001060085">
    <property type="component" value="Linkage Group LG07"/>
</dbReference>
<evidence type="ECO:0000313" key="1">
    <source>
        <dbReference type="EMBL" id="KAI5653971.1"/>
    </source>
</evidence>